<proteinExistence type="predicted"/>
<protein>
    <submittedName>
        <fullName evidence="1">Uncharacterized protein</fullName>
    </submittedName>
</protein>
<dbReference type="AlphaFoldDB" id="A0A1L7NP92"/>
<name>A0A1L7NP92_PSEPU</name>
<keyword evidence="1" id="KW-0614">Plasmid</keyword>
<reference evidence="1 2" key="1">
    <citation type="submission" date="2015-11" db="EMBL/GenBank/DDBJ databases">
        <title>Complete genome sequencing of a biphenyl-degrading bacterium, Pseudomonas putida KF715 (=NBRC110667).</title>
        <authorList>
            <person name="Suenaga H."/>
            <person name="Fujihara N."/>
            <person name="Watanabe T."/>
            <person name="Hirose J."/>
            <person name="Kimura N."/>
            <person name="Yamazoe A."/>
            <person name="Hosoyama A."/>
            <person name="Shimodaira J."/>
            <person name="Furukawa K."/>
        </authorList>
    </citation>
    <scope>NUCLEOTIDE SEQUENCE [LARGE SCALE GENOMIC DNA]</scope>
    <source>
        <strain evidence="1 2">KF715</strain>
        <plasmid evidence="2">Plasmid pkf715b dna</plasmid>
    </source>
</reference>
<geneLocation type="plasmid" evidence="2">
    <name>pkf715b dna</name>
</geneLocation>
<evidence type="ECO:0000313" key="2">
    <source>
        <dbReference type="Proteomes" id="UP000218731"/>
    </source>
</evidence>
<accession>A0A1L7NP92</accession>
<gene>
    <name evidence="1" type="ORF">KF715C_pB1830</name>
</gene>
<dbReference type="EMBL" id="AP015031">
    <property type="protein sequence ID" value="BAW27289.1"/>
    <property type="molecule type" value="Genomic_DNA"/>
</dbReference>
<evidence type="ECO:0000313" key="1">
    <source>
        <dbReference type="EMBL" id="BAW27289.1"/>
    </source>
</evidence>
<dbReference type="Proteomes" id="UP000218731">
    <property type="component" value="Plasmid pKF715B"/>
</dbReference>
<organism evidence="1 2">
    <name type="scientific">Pseudomonas putida</name>
    <name type="common">Arthrobacter siderocapsulatus</name>
    <dbReference type="NCBI Taxonomy" id="303"/>
    <lineage>
        <taxon>Bacteria</taxon>
        <taxon>Pseudomonadati</taxon>
        <taxon>Pseudomonadota</taxon>
        <taxon>Gammaproteobacteria</taxon>
        <taxon>Pseudomonadales</taxon>
        <taxon>Pseudomonadaceae</taxon>
        <taxon>Pseudomonas</taxon>
    </lineage>
</organism>
<sequence length="63" mass="7323">MRAAPEAIFRQVDEEQVVFWVAVDGRSYRAWGTFRGRHIDARERSRSAAVEGWLRKANFAADR</sequence>